<dbReference type="SUPFAM" id="SSF52540">
    <property type="entry name" value="P-loop containing nucleoside triphosphate hydrolases"/>
    <property type="match status" value="1"/>
</dbReference>
<evidence type="ECO:0000313" key="2">
    <source>
        <dbReference type="Proteomes" id="UP000460751"/>
    </source>
</evidence>
<keyword evidence="2" id="KW-1185">Reference proteome</keyword>
<dbReference type="EMBL" id="WMEX01000001">
    <property type="protein sequence ID" value="MYL25537.1"/>
    <property type="molecule type" value="Genomic_DNA"/>
</dbReference>
<name>A0A9X4Y8P5_9GAMM</name>
<dbReference type="InterPro" id="IPR027417">
    <property type="entry name" value="P-loop_NTPase"/>
</dbReference>
<protein>
    <recommendedName>
        <fullName evidence="3">Sulfotransferase family protein</fullName>
    </recommendedName>
</protein>
<gene>
    <name evidence="1" type="ORF">GLW01_01870</name>
</gene>
<reference evidence="1 2" key="1">
    <citation type="submission" date="2019-11" db="EMBL/GenBank/DDBJ databases">
        <title>Genome sequences of 17 halophilic strains isolated from different environments.</title>
        <authorList>
            <person name="Furrow R.E."/>
        </authorList>
    </citation>
    <scope>NUCLEOTIDE SEQUENCE [LARGE SCALE GENOMIC DNA]</scope>
    <source>
        <strain evidence="1 2">22507_15_FS</strain>
    </source>
</reference>
<dbReference type="InterPro" id="IPR005331">
    <property type="entry name" value="Sulfotransferase"/>
</dbReference>
<dbReference type="AlphaFoldDB" id="A0A9X4Y8P5"/>
<accession>A0A9X4Y8P5</accession>
<sequence>MMSNSTTWQDELFLRYWNVGRQVRLYLMGQLRQQLPWEVLDKQILFIHIPKAAGSSICDSLYGRQLGHVRCIDYQRINSGQFRSIRKFSVIRNPYERVYSAYCFLKDGGLPAFPADQRLSRIIQRYGGFESFVLNWLSCRNNRNSYIHFMPQSDFVTDRQGCLMVDRLGKLEELNDFIQTLEWEWGVQLELPHLNKSNRGGLDTGREWFSEPVREVIGELYSDDFRLGDYRR</sequence>
<proteinExistence type="predicted"/>
<dbReference type="GO" id="GO:0016020">
    <property type="term" value="C:membrane"/>
    <property type="evidence" value="ECO:0007669"/>
    <property type="project" value="InterPro"/>
</dbReference>
<evidence type="ECO:0008006" key="3">
    <source>
        <dbReference type="Google" id="ProtNLM"/>
    </source>
</evidence>
<organism evidence="1 2">
    <name type="scientific">Vreelandella halophila</name>
    <dbReference type="NCBI Taxonomy" id="86177"/>
    <lineage>
        <taxon>Bacteria</taxon>
        <taxon>Pseudomonadati</taxon>
        <taxon>Pseudomonadota</taxon>
        <taxon>Gammaproteobacteria</taxon>
        <taxon>Oceanospirillales</taxon>
        <taxon>Halomonadaceae</taxon>
        <taxon>Vreelandella</taxon>
    </lineage>
</organism>
<dbReference type="GO" id="GO:0008146">
    <property type="term" value="F:sulfotransferase activity"/>
    <property type="evidence" value="ECO:0007669"/>
    <property type="project" value="InterPro"/>
</dbReference>
<comment type="caution">
    <text evidence="1">The sequence shown here is derived from an EMBL/GenBank/DDBJ whole genome shotgun (WGS) entry which is preliminary data.</text>
</comment>
<evidence type="ECO:0000313" key="1">
    <source>
        <dbReference type="EMBL" id="MYL25537.1"/>
    </source>
</evidence>
<dbReference type="OrthoDB" id="288532at2"/>
<dbReference type="Proteomes" id="UP000460751">
    <property type="component" value="Unassembled WGS sequence"/>
</dbReference>
<dbReference type="Pfam" id="PF03567">
    <property type="entry name" value="Sulfotransfer_2"/>
    <property type="match status" value="1"/>
</dbReference>
<dbReference type="Gene3D" id="3.40.50.300">
    <property type="entry name" value="P-loop containing nucleotide triphosphate hydrolases"/>
    <property type="match status" value="1"/>
</dbReference>